<evidence type="ECO:0000313" key="12">
    <source>
        <dbReference type="Proteomes" id="UP000178302"/>
    </source>
</evidence>
<comment type="subcellular location">
    <subcellularLocation>
        <location evidence="1">Cell membrane</location>
        <topology evidence="1">Multi-pass membrane protein</topology>
    </subcellularLocation>
</comment>
<dbReference type="InterPro" id="IPR049142">
    <property type="entry name" value="MS_channel_1st"/>
</dbReference>
<reference evidence="11 12" key="1">
    <citation type="journal article" date="2016" name="Nat. Commun.">
        <title>Thousands of microbial genomes shed light on interconnected biogeochemical processes in an aquifer system.</title>
        <authorList>
            <person name="Anantharaman K."/>
            <person name="Brown C.T."/>
            <person name="Hug L.A."/>
            <person name="Sharon I."/>
            <person name="Castelle C.J."/>
            <person name="Probst A.J."/>
            <person name="Thomas B.C."/>
            <person name="Singh A."/>
            <person name="Wilkins M.J."/>
            <person name="Karaoz U."/>
            <person name="Brodie E.L."/>
            <person name="Williams K.H."/>
            <person name="Hubbard S.S."/>
            <person name="Banfield J.F."/>
        </authorList>
    </citation>
    <scope>NUCLEOTIDE SEQUENCE [LARGE SCALE GENOMIC DNA]</scope>
</reference>
<evidence type="ECO:0000259" key="9">
    <source>
        <dbReference type="Pfam" id="PF21082"/>
    </source>
</evidence>
<dbReference type="Pfam" id="PF00924">
    <property type="entry name" value="MS_channel_2nd"/>
    <property type="match status" value="1"/>
</dbReference>
<feature type="transmembrane region" description="Helical" evidence="7">
    <location>
        <begin position="69"/>
        <end position="89"/>
    </location>
</feature>
<evidence type="ECO:0000256" key="7">
    <source>
        <dbReference type="SAM" id="Phobius"/>
    </source>
</evidence>
<dbReference type="Pfam" id="PF21088">
    <property type="entry name" value="MS_channel_1st"/>
    <property type="match status" value="1"/>
</dbReference>
<feature type="domain" description="Mechanosensitive ion channel MscS" evidence="8">
    <location>
        <begin position="117"/>
        <end position="176"/>
    </location>
</feature>
<dbReference type="SUPFAM" id="SSF82689">
    <property type="entry name" value="Mechanosensitive channel protein MscS (YggB), C-terminal domain"/>
    <property type="match status" value="1"/>
</dbReference>
<feature type="transmembrane region" description="Helical" evidence="7">
    <location>
        <begin position="15"/>
        <end position="33"/>
    </location>
</feature>
<evidence type="ECO:0000256" key="2">
    <source>
        <dbReference type="ARBA" id="ARBA00008017"/>
    </source>
</evidence>
<evidence type="ECO:0000256" key="3">
    <source>
        <dbReference type="ARBA" id="ARBA00022475"/>
    </source>
</evidence>
<dbReference type="Gene3D" id="1.10.287.1260">
    <property type="match status" value="1"/>
</dbReference>
<evidence type="ECO:0008006" key="13">
    <source>
        <dbReference type="Google" id="ProtNLM"/>
    </source>
</evidence>
<dbReference type="InterPro" id="IPR006685">
    <property type="entry name" value="MscS_channel_2nd"/>
</dbReference>
<dbReference type="SUPFAM" id="SSF82861">
    <property type="entry name" value="Mechanosensitive channel protein MscS (YggB), transmembrane region"/>
    <property type="match status" value="1"/>
</dbReference>
<evidence type="ECO:0000313" key="11">
    <source>
        <dbReference type="EMBL" id="OHA13963.1"/>
    </source>
</evidence>
<evidence type="ECO:0000259" key="10">
    <source>
        <dbReference type="Pfam" id="PF21088"/>
    </source>
</evidence>
<name>A0A1G2LQX1_9BACT</name>
<evidence type="ECO:0000256" key="4">
    <source>
        <dbReference type="ARBA" id="ARBA00022692"/>
    </source>
</evidence>
<keyword evidence="4 7" id="KW-0812">Transmembrane</keyword>
<dbReference type="InterPro" id="IPR049278">
    <property type="entry name" value="MS_channel_C"/>
</dbReference>
<proteinExistence type="inferred from homology"/>
<feature type="domain" description="Mechanosensitive ion channel transmembrane helices 2/3" evidence="10">
    <location>
        <begin position="75"/>
        <end position="114"/>
    </location>
</feature>
<organism evidence="11 12">
    <name type="scientific">Candidatus Tagabacteria bacterium RIFCSPLOWO2_01_FULL_39_11</name>
    <dbReference type="NCBI Taxonomy" id="1802295"/>
    <lineage>
        <taxon>Bacteria</taxon>
        <taxon>Candidatus Tagaibacteriota</taxon>
    </lineage>
</organism>
<dbReference type="Proteomes" id="UP000178302">
    <property type="component" value="Unassembled WGS sequence"/>
</dbReference>
<dbReference type="InterPro" id="IPR011014">
    <property type="entry name" value="MscS_channel_TM-2"/>
</dbReference>
<dbReference type="InterPro" id="IPR023408">
    <property type="entry name" value="MscS_beta-dom_sf"/>
</dbReference>
<gene>
    <name evidence="11" type="ORF">A2909_02455</name>
</gene>
<accession>A0A1G2LQX1</accession>
<feature type="transmembrane region" description="Helical" evidence="7">
    <location>
        <begin position="95"/>
        <end position="117"/>
    </location>
</feature>
<comment type="similarity">
    <text evidence="2">Belongs to the MscS (TC 1.A.23) family.</text>
</comment>
<keyword evidence="5 7" id="KW-1133">Transmembrane helix</keyword>
<evidence type="ECO:0000259" key="8">
    <source>
        <dbReference type="Pfam" id="PF00924"/>
    </source>
</evidence>
<sequence>MVMSDYTLSFITDWVLNHGIKIIIIIFGAFIFLKASKVFFKKAISHYVAGAYHARSEEAKEKREKTLQAVFLSTIKVIIYLAAALIILSEAGIDTTPLIAGAGIIGLAFGFGGQYLMKDLISGFFIILEDQYRKGDVVKIADISGMVEDINLRRTILRDLDGKEHHVPNGIIRTTTNMTKSWSRAHLDIGVAYKENVDYVFDVLNRLGKEMAEDPKWKDDILSPIKVAGLDDFAESAIIIKVFGDTKPIRQWDVMREYRRRVKNEFDKLGIEIPFPHRIVIQR</sequence>
<comment type="caution">
    <text evidence="11">The sequence shown here is derived from an EMBL/GenBank/DDBJ whole genome shotgun (WGS) entry which is preliminary data.</text>
</comment>
<dbReference type="Gene3D" id="2.30.30.60">
    <property type="match status" value="1"/>
</dbReference>
<dbReference type="EMBL" id="MHQZ01000021">
    <property type="protein sequence ID" value="OHA13963.1"/>
    <property type="molecule type" value="Genomic_DNA"/>
</dbReference>
<dbReference type="GO" id="GO:0005886">
    <property type="term" value="C:plasma membrane"/>
    <property type="evidence" value="ECO:0007669"/>
    <property type="project" value="UniProtKB-SubCell"/>
</dbReference>
<evidence type="ECO:0000256" key="6">
    <source>
        <dbReference type="ARBA" id="ARBA00023136"/>
    </source>
</evidence>
<dbReference type="InterPro" id="IPR010920">
    <property type="entry name" value="LSM_dom_sf"/>
</dbReference>
<dbReference type="Pfam" id="PF21082">
    <property type="entry name" value="MS_channel_3rd"/>
    <property type="match status" value="1"/>
</dbReference>
<dbReference type="PANTHER" id="PTHR30460">
    <property type="entry name" value="MODERATE CONDUCTANCE MECHANOSENSITIVE CHANNEL YBIO"/>
    <property type="match status" value="1"/>
</dbReference>
<feature type="domain" description="Mechanosensitive ion channel MscS C-terminal" evidence="9">
    <location>
        <begin position="187"/>
        <end position="273"/>
    </location>
</feature>
<protein>
    <recommendedName>
        <fullName evidence="13">Potassium transporter KefA</fullName>
    </recommendedName>
</protein>
<keyword evidence="6 7" id="KW-0472">Membrane</keyword>
<dbReference type="PANTHER" id="PTHR30460:SF0">
    <property type="entry name" value="MODERATE CONDUCTANCE MECHANOSENSITIVE CHANNEL YBIO"/>
    <property type="match status" value="1"/>
</dbReference>
<dbReference type="Gene3D" id="3.30.70.100">
    <property type="match status" value="1"/>
</dbReference>
<dbReference type="SUPFAM" id="SSF50182">
    <property type="entry name" value="Sm-like ribonucleoproteins"/>
    <property type="match status" value="1"/>
</dbReference>
<keyword evidence="3" id="KW-1003">Cell membrane</keyword>
<dbReference type="AlphaFoldDB" id="A0A1G2LQX1"/>
<dbReference type="InterPro" id="IPR045276">
    <property type="entry name" value="YbiO_bact"/>
</dbReference>
<evidence type="ECO:0000256" key="5">
    <source>
        <dbReference type="ARBA" id="ARBA00022989"/>
    </source>
</evidence>
<evidence type="ECO:0000256" key="1">
    <source>
        <dbReference type="ARBA" id="ARBA00004651"/>
    </source>
</evidence>
<dbReference type="GO" id="GO:0008381">
    <property type="term" value="F:mechanosensitive monoatomic ion channel activity"/>
    <property type="evidence" value="ECO:0007669"/>
    <property type="project" value="InterPro"/>
</dbReference>
<dbReference type="InterPro" id="IPR011066">
    <property type="entry name" value="MscS_channel_C_sf"/>
</dbReference>